<evidence type="ECO:0000313" key="1">
    <source>
        <dbReference type="EMBL" id="KAJ8620197.1"/>
    </source>
</evidence>
<comment type="caution">
    <text evidence="1">The sequence shown here is derived from an EMBL/GenBank/DDBJ whole genome shotgun (WGS) entry which is preliminary data.</text>
</comment>
<gene>
    <name evidence="1" type="ORF">MRB53_028726</name>
</gene>
<dbReference type="EMBL" id="CM056817">
    <property type="protein sequence ID" value="KAJ8620197.1"/>
    <property type="molecule type" value="Genomic_DNA"/>
</dbReference>
<name>A0ACC2KGQ2_PERAE</name>
<reference evidence="1 2" key="1">
    <citation type="journal article" date="2022" name="Hortic Res">
        <title>A haplotype resolved chromosomal level avocado genome allows analysis of novel avocado genes.</title>
        <authorList>
            <person name="Nath O."/>
            <person name="Fletcher S.J."/>
            <person name="Hayward A."/>
            <person name="Shaw L.M."/>
            <person name="Masouleh A.K."/>
            <person name="Furtado A."/>
            <person name="Henry R.J."/>
            <person name="Mitter N."/>
        </authorList>
    </citation>
    <scope>NUCLEOTIDE SEQUENCE [LARGE SCALE GENOMIC DNA]</scope>
    <source>
        <strain evidence="2">cv. Hass</strain>
    </source>
</reference>
<accession>A0ACC2KGQ2</accession>
<protein>
    <submittedName>
        <fullName evidence="1">Uncharacterized protein</fullName>
    </submittedName>
</protein>
<proteinExistence type="predicted"/>
<sequence>MILSRRRYSFLCMQPKKGKAELQKSGQVISDKTLFGDGIFDLCACCALCGIWVLYARELILFLSNWKLVATVRKRVRQVCFES</sequence>
<dbReference type="Proteomes" id="UP001234297">
    <property type="component" value="Chromosome 9"/>
</dbReference>
<organism evidence="1 2">
    <name type="scientific">Persea americana</name>
    <name type="common">Avocado</name>
    <dbReference type="NCBI Taxonomy" id="3435"/>
    <lineage>
        <taxon>Eukaryota</taxon>
        <taxon>Viridiplantae</taxon>
        <taxon>Streptophyta</taxon>
        <taxon>Embryophyta</taxon>
        <taxon>Tracheophyta</taxon>
        <taxon>Spermatophyta</taxon>
        <taxon>Magnoliopsida</taxon>
        <taxon>Magnoliidae</taxon>
        <taxon>Laurales</taxon>
        <taxon>Lauraceae</taxon>
        <taxon>Persea</taxon>
    </lineage>
</organism>
<evidence type="ECO:0000313" key="2">
    <source>
        <dbReference type="Proteomes" id="UP001234297"/>
    </source>
</evidence>
<keyword evidence="2" id="KW-1185">Reference proteome</keyword>